<reference evidence="1" key="1">
    <citation type="submission" date="2024-05" db="EMBL/GenBank/DDBJ databases">
        <title>Isolation and characterization of Sporomusa carbonis sp. nov., a carboxydotrophic hydrogenogen in the genus of Sporomusa isolated from a charcoal burning pile.</title>
        <authorList>
            <person name="Boeer T."/>
            <person name="Rosenbaum F."/>
            <person name="Eysell L."/>
            <person name="Mueller V."/>
            <person name="Daniel R."/>
            <person name="Poehlein A."/>
        </authorList>
    </citation>
    <scope>NUCLEOTIDE SEQUENCE [LARGE SCALE GENOMIC DNA]</scope>
    <source>
        <strain evidence="1">DSM 3132</strain>
    </source>
</reference>
<name>A0ABZ3J5A4_SPOA4</name>
<dbReference type="Pfam" id="PF12639">
    <property type="entry name" value="Colicin-DNase"/>
    <property type="match status" value="1"/>
</dbReference>
<keyword evidence="2" id="KW-1185">Reference proteome</keyword>
<dbReference type="EMBL" id="CP155571">
    <property type="protein sequence ID" value="XFO73554.1"/>
    <property type="molecule type" value="Genomic_DNA"/>
</dbReference>
<gene>
    <name evidence="1" type="ORF">SPACI_036610</name>
</gene>
<protein>
    <submittedName>
        <fullName evidence="1">Uncharacterized protein</fullName>
    </submittedName>
</protein>
<sequence length="103" mass="11728">MGRLSRRVYLYIDPEVKALLKREGLIGIKYKNGIPDFSPVSKGKVEIEGMTANRRNNFALADEALAQQRGVSVEKIVAWRKENNLTWHECNDTKTPRRIKTAG</sequence>
<accession>A0ABZ3J5A4</accession>
<organism evidence="1 2">
    <name type="scientific">Sporomusa acidovorans (strain ATCC 49682 / DSM 3132 / Mol)</name>
    <dbReference type="NCBI Taxonomy" id="1123286"/>
    <lineage>
        <taxon>Bacteria</taxon>
        <taxon>Bacillati</taxon>
        <taxon>Bacillota</taxon>
        <taxon>Negativicutes</taxon>
        <taxon>Selenomonadales</taxon>
        <taxon>Sporomusaceae</taxon>
        <taxon>Sporomusa</taxon>
    </lineage>
</organism>
<evidence type="ECO:0000313" key="2">
    <source>
        <dbReference type="Proteomes" id="UP000216052"/>
    </source>
</evidence>
<dbReference type="RefSeq" id="WP_093798247.1">
    <property type="nucleotide sequence ID" value="NZ_CP155571.1"/>
</dbReference>
<proteinExistence type="predicted"/>
<dbReference type="Proteomes" id="UP000216052">
    <property type="component" value="Chromosome"/>
</dbReference>
<evidence type="ECO:0000313" key="1">
    <source>
        <dbReference type="EMBL" id="XFO73554.1"/>
    </source>
</evidence>